<accession>A0A831A3G6</accession>
<gene>
    <name evidence="3" type="ORF">BN437_2534</name>
</gene>
<proteinExistence type="predicted"/>
<protein>
    <recommendedName>
        <fullName evidence="2">Oxidoreductase molybdopterin-binding domain-containing protein</fullName>
    </recommendedName>
</protein>
<comment type="caution">
    <text evidence="3">The sequence shown here is derived from an EMBL/GenBank/DDBJ whole genome shotgun (WGS) entry which is preliminary data.</text>
</comment>
<dbReference type="RefSeq" id="WP_004158770.1">
    <property type="nucleotide sequence ID" value="NZ_BAYW01000015.1"/>
</dbReference>
<reference evidence="3 4" key="1">
    <citation type="submission" date="2012-11" db="EMBL/GenBank/DDBJ databases">
        <authorList>
            <person name="Linke B."/>
        </authorList>
    </citation>
    <scope>NUCLEOTIDE SEQUENCE [LARGE SCALE GENOMIC DNA]</scope>
    <source>
        <strain evidence="4">CFBP 1232</strain>
    </source>
</reference>
<feature type="domain" description="Oxidoreductase molybdopterin-binding" evidence="2">
    <location>
        <begin position="55"/>
        <end position="119"/>
    </location>
</feature>
<dbReference type="AlphaFoldDB" id="A0A831A3G6"/>
<evidence type="ECO:0000259" key="2">
    <source>
        <dbReference type="Pfam" id="PF00174"/>
    </source>
</evidence>
<dbReference type="SUPFAM" id="SSF56524">
    <property type="entry name" value="Oxidoreductase molybdopterin-binding domain"/>
    <property type="match status" value="1"/>
</dbReference>
<dbReference type="Gene3D" id="3.90.420.10">
    <property type="entry name" value="Oxidoreductase, molybdopterin-binding domain"/>
    <property type="match status" value="1"/>
</dbReference>
<dbReference type="Pfam" id="PF00174">
    <property type="entry name" value="Oxidored_molyb"/>
    <property type="match status" value="1"/>
</dbReference>
<name>A0A831A3G6_ERWAM</name>
<keyword evidence="1" id="KW-0732">Signal</keyword>
<reference evidence="3 4" key="2">
    <citation type="submission" date="2013-04" db="EMBL/GenBank/DDBJ databases">
        <title>Comparative genomics of 12 strains of Erwinia amylovora identifies a pan-genome with a large conserved core and provides insights into host specificity.</title>
        <authorList>
            <person name="Mann R.A."/>
            <person name="Smits T.H.M."/>
            <person name="Buehlmann A."/>
            <person name="Blom J."/>
            <person name="Goesmann A."/>
            <person name="Frey J.E."/>
            <person name="Plummer K.M."/>
            <person name="Beer S.V."/>
            <person name="Luck J."/>
            <person name="Duffy B."/>
            <person name="Rodoni B."/>
        </authorList>
    </citation>
    <scope>NUCLEOTIDE SEQUENCE [LARGE SCALE GENOMIC DNA]</scope>
    <source>
        <strain evidence="4">CFBP 1232</strain>
    </source>
</reference>
<evidence type="ECO:0000313" key="3">
    <source>
        <dbReference type="EMBL" id="CCO94452.1"/>
    </source>
</evidence>
<dbReference type="Proteomes" id="UP000013111">
    <property type="component" value="Unassembled WGS sequence"/>
</dbReference>
<feature type="chain" id="PRO_5032933969" description="Oxidoreductase molybdopterin-binding domain-containing protein" evidence="1">
    <location>
        <begin position="19"/>
        <end position="150"/>
    </location>
</feature>
<feature type="signal peptide" evidence="1">
    <location>
        <begin position="1"/>
        <end position="18"/>
    </location>
</feature>
<evidence type="ECO:0000256" key="1">
    <source>
        <dbReference type="SAM" id="SignalP"/>
    </source>
</evidence>
<dbReference type="EMBL" id="CAPB01000025">
    <property type="protein sequence ID" value="CCO94452.1"/>
    <property type="molecule type" value="Genomic_DNA"/>
</dbReference>
<dbReference type="GeneID" id="97606646"/>
<dbReference type="InterPro" id="IPR000572">
    <property type="entry name" value="OxRdtase_Mopterin-bd_dom"/>
</dbReference>
<evidence type="ECO:0000313" key="4">
    <source>
        <dbReference type="Proteomes" id="UP000013111"/>
    </source>
</evidence>
<organism evidence="3 4">
    <name type="scientific">Erwinia amylovora NBRC 12687 = CFBP 1232</name>
    <dbReference type="NCBI Taxonomy" id="1219359"/>
    <lineage>
        <taxon>Bacteria</taxon>
        <taxon>Pseudomonadati</taxon>
        <taxon>Pseudomonadota</taxon>
        <taxon>Gammaproteobacteria</taxon>
        <taxon>Enterobacterales</taxon>
        <taxon>Erwiniaceae</taxon>
        <taxon>Erwinia</taxon>
    </lineage>
</organism>
<dbReference type="InterPro" id="IPR036374">
    <property type="entry name" value="OxRdtase_Mopterin-bd_sf"/>
</dbReference>
<sequence>MKYIFLMLSIFFSNLCSAEEDALVLIHHGTKIYITTADLEKLPSWEIKTSTNFTPQSIFTGVKLSDLLENYHVSSEVIRAFAWDDYSYTLPVAELIKYSVILAYKKNNEYMDMSEMGPYAIIYPRDNYHELKTLEVNAKTVWQVKTIESL</sequence>